<proteinExistence type="predicted"/>
<comment type="caution">
    <text evidence="1">The sequence shown here is derived from an EMBL/GenBank/DDBJ whole genome shotgun (WGS) entry which is preliminary data.</text>
</comment>
<reference evidence="1" key="1">
    <citation type="submission" date="2021-02" db="EMBL/GenBank/DDBJ databases">
        <authorList>
            <person name="Nieuwenhuis M."/>
            <person name="Van De Peppel L.J.J."/>
        </authorList>
    </citation>
    <scope>NUCLEOTIDE SEQUENCE</scope>
    <source>
        <strain evidence="1">D49</strain>
    </source>
</reference>
<reference evidence="1" key="2">
    <citation type="submission" date="2021-10" db="EMBL/GenBank/DDBJ databases">
        <title>Phylogenomics reveals ancestral predisposition of the termite-cultivated fungus Termitomyces towards a domesticated lifestyle.</title>
        <authorList>
            <person name="Auxier B."/>
            <person name="Grum-Grzhimaylo A."/>
            <person name="Cardenas M.E."/>
            <person name="Lodge J.D."/>
            <person name="Laessoe T."/>
            <person name="Pedersen O."/>
            <person name="Smith M.E."/>
            <person name="Kuyper T.W."/>
            <person name="Franco-Molano E.A."/>
            <person name="Baroni T.J."/>
            <person name="Aanen D.K."/>
        </authorList>
    </citation>
    <scope>NUCLEOTIDE SEQUENCE</scope>
    <source>
        <strain evidence="1">D49</strain>
    </source>
</reference>
<gene>
    <name evidence="1" type="ORF">H0H81_002049</name>
</gene>
<dbReference type="PANTHER" id="PTHR31912">
    <property type="entry name" value="IP13529P"/>
    <property type="match status" value="1"/>
</dbReference>
<dbReference type="OrthoDB" id="2506088at2759"/>
<dbReference type="PANTHER" id="PTHR31912:SF34">
    <property type="entry name" value="NOTOCHORD-RELATED PROTEIN"/>
    <property type="match status" value="1"/>
</dbReference>
<protein>
    <submittedName>
        <fullName evidence="1">Uncharacterized protein</fullName>
    </submittedName>
</protein>
<evidence type="ECO:0000313" key="1">
    <source>
        <dbReference type="EMBL" id="KAG5649785.1"/>
    </source>
</evidence>
<sequence>MTTGRGRKPAALGPDFEEEEGEIRCVLCLRYNPLEYAGKWMQRKSCKAHIGSQGHQKSLNLRVQEQQVHETLETTHARQEEQFLGAHSDFSTPLAAPPTIKNSPAIAISSAEEFMWHEYELDKDIVFEAGDDPSLAAKRNWQAFEQQAEEYGLWAGLETMPDNPQGEEFWDENELDEDLELAPETGDLALDSDDSPEAINDADARKWFPYPSKVMFLLDTIDNLPRLRMSGSLMKVVLWVLRELGVKQVPSFVGLRKGQKALHEENRVPTVHWKSPKGNAFSFNDPRVLIANDWSNPIVVPHIQRYPVIPRNGVISEIWHARKWRHDCDRHSLSPMWDDGKRHYYIDEPARLRSGEIVIPVRWVEDEASGEIWADAWKIAIDSVTSLATILDNSIITIKAKDLTENLLDLEDMNLIPSWSLKTHDAGHPTRIPNPDRKLADGDPLYCSFIDIFGDDVSGNRSKSWNKHWNIYMSHRNLPRTLLSQQFHVHFISTSTHASVPEQYQGVKTYIEKTHTTPMKVRHGTSGQQICLKLQCNCGPGDNPAQSELSGHIGGNGNFPCRKCHVGGTQMDKETDDGFHKFFEAGEPRMSTETLSQIKLQVRAACLGVAAPVIKMQTDTGIKDAYTQHWIDKLIDQARSIKKSQPHRSPVEIQEELLSWVESNKATIYNQFLMTEGFDASSDTPVEILHTILLGIVKYLWHATHTSWSPQQKKTYAARLQATNTSGLSIQAIRANYIMQYAGSLIGRQFKTLAQVNIFHVFDLVGSSQLAFTKAVGELAALLWIVEIRSLEDYLTDIRIAVGNVLDIAAVVDSSKIIAKIKYHLLNHIEEDILRFGPLVGVATENFESFNAVFRSCSILSNHLAPSRDIAYQLAKQESVKHYLCGGWWAGSNGEWTQAGSGVRQFMVLNPSLQSLCGWTPETKLIPGSIKINPCKFNYATKRSMPRVVLNWTQTQAATALNSSQYPELHGLEWYSGKYVVASSQDTCSVNSWVFAKSYIQ</sequence>
<feature type="non-terminal residue" evidence="1">
    <location>
        <position position="1001"/>
    </location>
</feature>
<organism evidence="1 2">
    <name type="scientific">Sphagnurus paluster</name>
    <dbReference type="NCBI Taxonomy" id="117069"/>
    <lineage>
        <taxon>Eukaryota</taxon>
        <taxon>Fungi</taxon>
        <taxon>Dikarya</taxon>
        <taxon>Basidiomycota</taxon>
        <taxon>Agaricomycotina</taxon>
        <taxon>Agaricomycetes</taxon>
        <taxon>Agaricomycetidae</taxon>
        <taxon>Agaricales</taxon>
        <taxon>Tricholomatineae</taxon>
        <taxon>Lyophyllaceae</taxon>
        <taxon>Sphagnurus</taxon>
    </lineage>
</organism>
<name>A0A9P7KII4_9AGAR</name>
<dbReference type="EMBL" id="JABCKI010000707">
    <property type="protein sequence ID" value="KAG5649785.1"/>
    <property type="molecule type" value="Genomic_DNA"/>
</dbReference>
<dbReference type="AlphaFoldDB" id="A0A9P7KII4"/>
<evidence type="ECO:0000313" key="2">
    <source>
        <dbReference type="Proteomes" id="UP000717328"/>
    </source>
</evidence>
<keyword evidence="2" id="KW-1185">Reference proteome</keyword>
<accession>A0A9P7KII4</accession>
<dbReference type="Proteomes" id="UP000717328">
    <property type="component" value="Unassembled WGS sequence"/>
</dbReference>